<keyword evidence="2" id="KW-1185">Reference proteome</keyword>
<protein>
    <submittedName>
        <fullName evidence="1">Uncharacterized protein</fullName>
    </submittedName>
</protein>
<evidence type="ECO:0000313" key="2">
    <source>
        <dbReference type="Proteomes" id="UP000326396"/>
    </source>
</evidence>
<dbReference type="Proteomes" id="UP000326396">
    <property type="component" value="Linkage Group LG2"/>
</dbReference>
<name>A0A5N6NAV8_9ASTR</name>
<proteinExistence type="predicted"/>
<reference evidence="1 2" key="1">
    <citation type="submission" date="2019-05" db="EMBL/GenBank/DDBJ databases">
        <title>Mikania micrantha, genome provides insights into the molecular mechanism of rapid growth.</title>
        <authorList>
            <person name="Liu B."/>
        </authorList>
    </citation>
    <scope>NUCLEOTIDE SEQUENCE [LARGE SCALE GENOMIC DNA]</scope>
    <source>
        <strain evidence="1">NLD-2019</strain>
        <tissue evidence="1">Leaf</tissue>
    </source>
</reference>
<evidence type="ECO:0000313" key="1">
    <source>
        <dbReference type="EMBL" id="KAD4584981.1"/>
    </source>
</evidence>
<sequence>MTGLEFHGDYDECRYDASMKCMMIMMNGDMMLVYHDDSTREMVNVGENRARNGVTDCPESRNEENFQSMELLDSSRYATERLMILRDETFSSNHYSEAIRSHGWHQGSYLQVLIVVLPSELRLIRNCFSIIINNINYLMTIKAMSLTLNVQKDSIRKECFQKKKCFQVENVLRQKSCERTGRSPVKEQAEVL</sequence>
<accession>A0A5N6NAV8</accession>
<organism evidence="1 2">
    <name type="scientific">Mikania micrantha</name>
    <name type="common">bitter vine</name>
    <dbReference type="NCBI Taxonomy" id="192012"/>
    <lineage>
        <taxon>Eukaryota</taxon>
        <taxon>Viridiplantae</taxon>
        <taxon>Streptophyta</taxon>
        <taxon>Embryophyta</taxon>
        <taxon>Tracheophyta</taxon>
        <taxon>Spermatophyta</taxon>
        <taxon>Magnoliopsida</taxon>
        <taxon>eudicotyledons</taxon>
        <taxon>Gunneridae</taxon>
        <taxon>Pentapetalae</taxon>
        <taxon>asterids</taxon>
        <taxon>campanulids</taxon>
        <taxon>Asterales</taxon>
        <taxon>Asteraceae</taxon>
        <taxon>Asteroideae</taxon>
        <taxon>Heliantheae alliance</taxon>
        <taxon>Eupatorieae</taxon>
        <taxon>Mikania</taxon>
    </lineage>
</organism>
<gene>
    <name evidence="1" type="ORF">E3N88_22582</name>
</gene>
<dbReference type="AlphaFoldDB" id="A0A5N6NAV8"/>
<comment type="caution">
    <text evidence="1">The sequence shown here is derived from an EMBL/GenBank/DDBJ whole genome shotgun (WGS) entry which is preliminary data.</text>
</comment>
<dbReference type="EMBL" id="SZYD01000012">
    <property type="protein sequence ID" value="KAD4584981.1"/>
    <property type="molecule type" value="Genomic_DNA"/>
</dbReference>